<proteinExistence type="predicted"/>
<dbReference type="Proteomes" id="UP000276133">
    <property type="component" value="Unassembled WGS sequence"/>
</dbReference>
<evidence type="ECO:0000256" key="1">
    <source>
        <dbReference type="SAM" id="Coils"/>
    </source>
</evidence>
<evidence type="ECO:0000313" key="3">
    <source>
        <dbReference type="Proteomes" id="UP000276133"/>
    </source>
</evidence>
<keyword evidence="3" id="KW-1185">Reference proteome</keyword>
<evidence type="ECO:0000313" key="2">
    <source>
        <dbReference type="EMBL" id="RNA21413.1"/>
    </source>
</evidence>
<dbReference type="AlphaFoldDB" id="A0A3M7RCX0"/>
<accession>A0A3M7RCX0</accession>
<dbReference type="OrthoDB" id="10182828at2759"/>
<reference evidence="2 3" key="1">
    <citation type="journal article" date="2018" name="Sci. Rep.">
        <title>Genomic signatures of local adaptation to the degree of environmental predictability in rotifers.</title>
        <authorList>
            <person name="Franch-Gras L."/>
            <person name="Hahn C."/>
            <person name="Garcia-Roger E.M."/>
            <person name="Carmona M.J."/>
            <person name="Serra M."/>
            <person name="Gomez A."/>
        </authorList>
    </citation>
    <scope>NUCLEOTIDE SEQUENCE [LARGE SCALE GENOMIC DNA]</scope>
    <source>
        <strain evidence="2">HYR1</strain>
    </source>
</reference>
<gene>
    <name evidence="2" type="ORF">BpHYR1_006061</name>
</gene>
<sequence length="247" mass="28354">MSNEIYDLYVSKNSRFDSNNAIIQEELAEFLDKTSGLQEDLRRVEHVHIPSILSEDEYLERGSCVGLSAFKILPNTSALQDFFSTKNLLVVWRNNFPTKATSLSKAYKLKNQEPGSNQVTATFQEAATFQVAAKFREEAINTEESDDSPGELKKETELCMRAENELLDCQEKISKVADIINLNSKITWRLREEKDEFSEQVKSLRSDKLKIESVLEESNEEILLLRKENEQLHKKGRNCLKKGRCIV</sequence>
<feature type="coiled-coil region" evidence="1">
    <location>
        <begin position="201"/>
        <end position="235"/>
    </location>
</feature>
<organism evidence="2 3">
    <name type="scientific">Brachionus plicatilis</name>
    <name type="common">Marine rotifer</name>
    <name type="synonym">Brachionus muelleri</name>
    <dbReference type="NCBI Taxonomy" id="10195"/>
    <lineage>
        <taxon>Eukaryota</taxon>
        <taxon>Metazoa</taxon>
        <taxon>Spiralia</taxon>
        <taxon>Gnathifera</taxon>
        <taxon>Rotifera</taxon>
        <taxon>Eurotatoria</taxon>
        <taxon>Monogononta</taxon>
        <taxon>Pseudotrocha</taxon>
        <taxon>Ploima</taxon>
        <taxon>Brachionidae</taxon>
        <taxon>Brachionus</taxon>
    </lineage>
</organism>
<name>A0A3M7RCX0_BRAPC</name>
<comment type="caution">
    <text evidence="2">The sequence shown here is derived from an EMBL/GenBank/DDBJ whole genome shotgun (WGS) entry which is preliminary data.</text>
</comment>
<dbReference type="EMBL" id="REGN01003664">
    <property type="protein sequence ID" value="RNA21413.1"/>
    <property type="molecule type" value="Genomic_DNA"/>
</dbReference>
<keyword evidence="1" id="KW-0175">Coiled coil</keyword>
<protein>
    <submittedName>
        <fullName evidence="2">Uncharacterized protein</fullName>
    </submittedName>
</protein>